<gene>
    <name evidence="8" type="ORF">K452DRAFT_287626</name>
</gene>
<evidence type="ECO:0000256" key="6">
    <source>
        <dbReference type="SAM" id="SignalP"/>
    </source>
</evidence>
<evidence type="ECO:0000256" key="2">
    <source>
        <dbReference type="ARBA" id="ARBA00022525"/>
    </source>
</evidence>
<keyword evidence="4 5" id="KW-1015">Disulfide bond</keyword>
<dbReference type="Pfam" id="PF16541">
    <property type="entry name" value="AltA1"/>
    <property type="match status" value="1"/>
</dbReference>
<dbReference type="RefSeq" id="XP_033397386.1">
    <property type="nucleotide sequence ID" value="XM_033540513.1"/>
</dbReference>
<feature type="chain" id="PRO_5025418455" description="AA1-like domain-containing protein" evidence="6">
    <location>
        <begin position="19"/>
        <end position="127"/>
    </location>
</feature>
<dbReference type="EMBL" id="ML995486">
    <property type="protein sequence ID" value="KAF2141674.1"/>
    <property type="molecule type" value="Genomic_DNA"/>
</dbReference>
<keyword evidence="3 6" id="KW-0732">Signal</keyword>
<sequence length="127" mass="13598">MRFFAVAVPAVFGALAFADQETVTVKDLTIRDNNGIQMAEFSLQEPNVKCSGNDFTNGNVVTCGESKYRFTVTGSNSDYKLTLYHETGLAAGRTGSAKAPVYCHAGGNGQNDFVCSQVDDLKVTLDS</sequence>
<dbReference type="AlphaFoldDB" id="A0A6A6BEH4"/>
<feature type="signal peptide" evidence="6">
    <location>
        <begin position="1"/>
        <end position="18"/>
    </location>
</feature>
<evidence type="ECO:0000259" key="7">
    <source>
        <dbReference type="PROSITE" id="PS51895"/>
    </source>
</evidence>
<evidence type="ECO:0000256" key="1">
    <source>
        <dbReference type="ARBA" id="ARBA00004613"/>
    </source>
</evidence>
<dbReference type="GO" id="GO:0005576">
    <property type="term" value="C:extracellular region"/>
    <property type="evidence" value="ECO:0007669"/>
    <property type="project" value="UniProtKB-SubCell"/>
</dbReference>
<keyword evidence="2" id="KW-0964">Secreted</keyword>
<evidence type="ECO:0000256" key="4">
    <source>
        <dbReference type="ARBA" id="ARBA00023157"/>
    </source>
</evidence>
<dbReference type="InterPro" id="IPR032382">
    <property type="entry name" value="AltA1"/>
</dbReference>
<dbReference type="Gene3D" id="2.40.350.20">
    <property type="match status" value="1"/>
</dbReference>
<dbReference type="Proteomes" id="UP000799438">
    <property type="component" value="Unassembled WGS sequence"/>
</dbReference>
<comment type="caution">
    <text evidence="5">Lacks conserved residue(s) required for the propagation of feature annotation.</text>
</comment>
<organism evidence="8 9">
    <name type="scientific">Aplosporella prunicola CBS 121167</name>
    <dbReference type="NCBI Taxonomy" id="1176127"/>
    <lineage>
        <taxon>Eukaryota</taxon>
        <taxon>Fungi</taxon>
        <taxon>Dikarya</taxon>
        <taxon>Ascomycota</taxon>
        <taxon>Pezizomycotina</taxon>
        <taxon>Dothideomycetes</taxon>
        <taxon>Dothideomycetes incertae sedis</taxon>
        <taxon>Botryosphaeriales</taxon>
        <taxon>Aplosporellaceae</taxon>
        <taxon>Aplosporella</taxon>
    </lineage>
</organism>
<feature type="domain" description="AA1-like" evidence="7">
    <location>
        <begin position="18"/>
        <end position="127"/>
    </location>
</feature>
<protein>
    <recommendedName>
        <fullName evidence="7">AA1-like domain-containing protein</fullName>
    </recommendedName>
</protein>
<evidence type="ECO:0000313" key="8">
    <source>
        <dbReference type="EMBL" id="KAF2141674.1"/>
    </source>
</evidence>
<dbReference type="OrthoDB" id="3928926at2759"/>
<evidence type="ECO:0000313" key="9">
    <source>
        <dbReference type="Proteomes" id="UP000799438"/>
    </source>
</evidence>
<keyword evidence="9" id="KW-1185">Reference proteome</keyword>
<name>A0A6A6BEH4_9PEZI</name>
<evidence type="ECO:0000256" key="3">
    <source>
        <dbReference type="ARBA" id="ARBA00022729"/>
    </source>
</evidence>
<dbReference type="GeneID" id="54298009"/>
<evidence type="ECO:0000256" key="5">
    <source>
        <dbReference type="PROSITE-ProRule" id="PRU01243"/>
    </source>
</evidence>
<comment type="subcellular location">
    <subcellularLocation>
        <location evidence="1">Secreted</location>
    </subcellularLocation>
</comment>
<proteinExistence type="predicted"/>
<accession>A0A6A6BEH4</accession>
<reference evidence="8" key="1">
    <citation type="journal article" date="2020" name="Stud. Mycol.">
        <title>101 Dothideomycetes genomes: a test case for predicting lifestyles and emergence of pathogens.</title>
        <authorList>
            <person name="Haridas S."/>
            <person name="Albert R."/>
            <person name="Binder M."/>
            <person name="Bloem J."/>
            <person name="Labutti K."/>
            <person name="Salamov A."/>
            <person name="Andreopoulos B."/>
            <person name="Baker S."/>
            <person name="Barry K."/>
            <person name="Bills G."/>
            <person name="Bluhm B."/>
            <person name="Cannon C."/>
            <person name="Castanera R."/>
            <person name="Culley D."/>
            <person name="Daum C."/>
            <person name="Ezra D."/>
            <person name="Gonzalez J."/>
            <person name="Henrissat B."/>
            <person name="Kuo A."/>
            <person name="Liang C."/>
            <person name="Lipzen A."/>
            <person name="Lutzoni F."/>
            <person name="Magnuson J."/>
            <person name="Mondo S."/>
            <person name="Nolan M."/>
            <person name="Ohm R."/>
            <person name="Pangilinan J."/>
            <person name="Park H.-J."/>
            <person name="Ramirez L."/>
            <person name="Alfaro M."/>
            <person name="Sun H."/>
            <person name="Tritt A."/>
            <person name="Yoshinaga Y."/>
            <person name="Zwiers L.-H."/>
            <person name="Turgeon B."/>
            <person name="Goodwin S."/>
            <person name="Spatafora J."/>
            <person name="Crous P."/>
            <person name="Grigoriev I."/>
        </authorList>
    </citation>
    <scope>NUCLEOTIDE SEQUENCE</scope>
    <source>
        <strain evidence="8">CBS 121167</strain>
    </source>
</reference>
<feature type="disulfide bond" evidence="5">
    <location>
        <begin position="103"/>
        <end position="115"/>
    </location>
</feature>
<dbReference type="PROSITE" id="PS51895">
    <property type="entry name" value="AA1"/>
    <property type="match status" value="1"/>
</dbReference>